<dbReference type="OrthoDB" id="2822301at2759"/>
<reference evidence="7 8" key="1">
    <citation type="journal article" date="2018" name="Mol. Plant">
        <title>The genome of Artemisia annua provides insight into the evolution of Asteraceae family and artemisinin biosynthesis.</title>
        <authorList>
            <person name="Shen Q."/>
            <person name="Zhang L."/>
            <person name="Liao Z."/>
            <person name="Wang S."/>
            <person name="Yan T."/>
            <person name="Shi P."/>
            <person name="Liu M."/>
            <person name="Fu X."/>
            <person name="Pan Q."/>
            <person name="Wang Y."/>
            <person name="Lv Z."/>
            <person name="Lu X."/>
            <person name="Zhang F."/>
            <person name="Jiang W."/>
            <person name="Ma Y."/>
            <person name="Chen M."/>
            <person name="Hao X."/>
            <person name="Li L."/>
            <person name="Tang Y."/>
            <person name="Lv G."/>
            <person name="Zhou Y."/>
            <person name="Sun X."/>
            <person name="Brodelius P.E."/>
            <person name="Rose J.K.C."/>
            <person name="Tang K."/>
        </authorList>
    </citation>
    <scope>NUCLEOTIDE SEQUENCE [LARGE SCALE GENOMIC DNA]</scope>
    <source>
        <strain evidence="8">cv. Huhao1</strain>
        <tissue evidence="7">Leaf</tissue>
    </source>
</reference>
<keyword evidence="3" id="KW-0862">Zinc</keyword>
<keyword evidence="5" id="KW-0812">Transmembrane</keyword>
<keyword evidence="1" id="KW-0479">Metal-binding</keyword>
<evidence type="ECO:0000256" key="5">
    <source>
        <dbReference type="SAM" id="Phobius"/>
    </source>
</evidence>
<keyword evidence="8" id="KW-1185">Reference proteome</keyword>
<sequence length="157" mass="17275">MEMVSWESVFMIVWSSSSAICFVREFKVDCLSSIIVDIDGVGVVGGFVGGFKDFVAVVVGIVIVVVYGGGDLRDGRVNEVLCLCKEGATMQQAITRTSWTSANPGRRFYGCPDEGSSCRWIGWYDPKMCARSRMIIPGLLRGRNELEEILEVSQCDV</sequence>
<accession>A0A2U1KSR1</accession>
<evidence type="ECO:0000313" key="8">
    <source>
        <dbReference type="Proteomes" id="UP000245207"/>
    </source>
</evidence>
<protein>
    <submittedName>
        <fullName evidence="7">Zinc finger, GRF-type</fullName>
    </submittedName>
</protein>
<comment type="caution">
    <text evidence="7">The sequence shown here is derived from an EMBL/GenBank/DDBJ whole genome shotgun (WGS) entry which is preliminary data.</text>
</comment>
<feature type="domain" description="GRF-type" evidence="6">
    <location>
        <begin position="82"/>
        <end position="127"/>
    </location>
</feature>
<evidence type="ECO:0000259" key="6">
    <source>
        <dbReference type="PROSITE" id="PS51999"/>
    </source>
</evidence>
<proteinExistence type="predicted"/>
<feature type="transmembrane region" description="Helical" evidence="5">
    <location>
        <begin position="54"/>
        <end position="70"/>
    </location>
</feature>
<organism evidence="7 8">
    <name type="scientific">Artemisia annua</name>
    <name type="common">Sweet wormwood</name>
    <dbReference type="NCBI Taxonomy" id="35608"/>
    <lineage>
        <taxon>Eukaryota</taxon>
        <taxon>Viridiplantae</taxon>
        <taxon>Streptophyta</taxon>
        <taxon>Embryophyta</taxon>
        <taxon>Tracheophyta</taxon>
        <taxon>Spermatophyta</taxon>
        <taxon>Magnoliopsida</taxon>
        <taxon>eudicotyledons</taxon>
        <taxon>Gunneridae</taxon>
        <taxon>Pentapetalae</taxon>
        <taxon>asterids</taxon>
        <taxon>campanulids</taxon>
        <taxon>Asterales</taxon>
        <taxon>Asteraceae</taxon>
        <taxon>Asteroideae</taxon>
        <taxon>Anthemideae</taxon>
        <taxon>Artemisiinae</taxon>
        <taxon>Artemisia</taxon>
    </lineage>
</organism>
<evidence type="ECO:0000256" key="2">
    <source>
        <dbReference type="ARBA" id="ARBA00022771"/>
    </source>
</evidence>
<dbReference type="PANTHER" id="PTHR33248">
    <property type="entry name" value="ZINC ION-BINDING PROTEIN"/>
    <property type="match status" value="1"/>
</dbReference>
<evidence type="ECO:0000256" key="4">
    <source>
        <dbReference type="PROSITE-ProRule" id="PRU01343"/>
    </source>
</evidence>
<dbReference type="GO" id="GO:0008270">
    <property type="term" value="F:zinc ion binding"/>
    <property type="evidence" value="ECO:0007669"/>
    <property type="project" value="UniProtKB-KW"/>
</dbReference>
<keyword evidence="5" id="KW-0472">Membrane</keyword>
<dbReference type="EMBL" id="PKPP01014344">
    <property type="protein sequence ID" value="PWA39777.1"/>
    <property type="molecule type" value="Genomic_DNA"/>
</dbReference>
<evidence type="ECO:0000256" key="3">
    <source>
        <dbReference type="ARBA" id="ARBA00022833"/>
    </source>
</evidence>
<name>A0A2U1KSR1_ARTAN</name>
<evidence type="ECO:0000313" key="7">
    <source>
        <dbReference type="EMBL" id="PWA39777.1"/>
    </source>
</evidence>
<dbReference type="Proteomes" id="UP000245207">
    <property type="component" value="Unassembled WGS sequence"/>
</dbReference>
<keyword evidence="5" id="KW-1133">Transmembrane helix</keyword>
<dbReference type="InterPro" id="IPR010666">
    <property type="entry name" value="Znf_GRF"/>
</dbReference>
<evidence type="ECO:0000256" key="1">
    <source>
        <dbReference type="ARBA" id="ARBA00022723"/>
    </source>
</evidence>
<dbReference type="PROSITE" id="PS51999">
    <property type="entry name" value="ZF_GRF"/>
    <property type="match status" value="1"/>
</dbReference>
<keyword evidence="2 4" id="KW-0863">Zinc-finger</keyword>
<gene>
    <name evidence="7" type="ORF">CTI12_AA567480</name>
</gene>
<dbReference type="AlphaFoldDB" id="A0A2U1KSR1"/>